<evidence type="ECO:0000256" key="14">
    <source>
        <dbReference type="SAM" id="MobiDB-lite"/>
    </source>
</evidence>
<comment type="catalytic activity">
    <reaction evidence="1">
        <text>a uridine in mRNA = a pseudouridine in mRNA</text>
        <dbReference type="Rhea" id="RHEA:56644"/>
        <dbReference type="Rhea" id="RHEA-COMP:14658"/>
        <dbReference type="Rhea" id="RHEA-COMP:14659"/>
        <dbReference type="ChEBI" id="CHEBI:65314"/>
        <dbReference type="ChEBI" id="CHEBI:65315"/>
    </reaction>
</comment>
<evidence type="ECO:0000313" key="18">
    <source>
        <dbReference type="EMBL" id="CCG81049.1"/>
    </source>
</evidence>
<comment type="similarity">
    <text evidence="4">Belongs to the HTP reductase family.</text>
</comment>
<feature type="domain" description="Pseudouridine synthase II N-terminal" evidence="15">
    <location>
        <begin position="53"/>
        <end position="188"/>
    </location>
</feature>
<feature type="region of interest" description="Disordered" evidence="14">
    <location>
        <begin position="213"/>
        <end position="286"/>
    </location>
</feature>
<evidence type="ECO:0000313" key="19">
    <source>
        <dbReference type="Proteomes" id="UP000013776"/>
    </source>
</evidence>
<evidence type="ECO:0000256" key="6">
    <source>
        <dbReference type="ARBA" id="ARBA00012851"/>
    </source>
</evidence>
<name>R4X9Y2_TAPDE</name>
<evidence type="ECO:0000256" key="3">
    <source>
        <dbReference type="ARBA" id="ARBA00008999"/>
    </source>
</evidence>
<keyword evidence="8" id="KW-0819">tRNA processing</keyword>
<evidence type="ECO:0000256" key="7">
    <source>
        <dbReference type="ARBA" id="ARBA00015035"/>
    </source>
</evidence>
<evidence type="ECO:0000256" key="4">
    <source>
        <dbReference type="ARBA" id="ARBA00009723"/>
    </source>
</evidence>
<dbReference type="Pfam" id="PF01509">
    <property type="entry name" value="TruB_N"/>
    <property type="match status" value="1"/>
</dbReference>
<sequence length="626" mass="68276">MSGLFAVNKPSGISSAGLLNDLQHVLKVSSLFEQEIKAQQAKSNAGRKGRKQKMGNKIKMGHGGTLDPLASGVLVVGTGRGTKDLGKFLHCSKDYEAIALFGCSTDTYDSEGKVVHRRPWKHITEEKLESILSQFRGDIMQTPPIYSALKMQGKPLYEYAREGKPLPAEIKARPATVSRFEITKFTTNHEWKNPSEEASTEIVLSAEALEQLRPASEARPTGAEGPSLTAGADLAQPGVLKDDIPSPKNNENDVGQDSIEPPAKRQRRESPVSTVQTHTEDTQADSGSLAVHISMTVSSGTYVRSLIHDLGLAMGSAAHMVALVRKRVGEFNLEDAIPWSAFEQDTWQETLKTRLDFSNEPIHEQVYDGTEAELELNSLTPAEVQVAAFLQPCMPFTRTLTYAQSLDAKISGPNSSPLTISCPESFRVTHELRRRHDLILVGVGTAVSDDPGLNARDSAGKAYPLEGQPIPVILDPSGRFELTNDSKMIKNVRSKTGKPPLQLVHESRRGHCKTLARVIYVKDKIETAENVFRFAWSDIFNALEPYGKSIMIEGGSNIIQEVLQRGIADHIIITIAPTFVGPGSGLALHSPVNLAKVRSEIFGRDTVLVAQRRSIPTSAANRGTSQ</sequence>
<accession>R4X9Y2</accession>
<dbReference type="eggNOG" id="KOG2529">
    <property type="taxonomic scope" value="Eukaryota"/>
</dbReference>
<evidence type="ECO:0000256" key="11">
    <source>
        <dbReference type="ARBA" id="ARBA00031630"/>
    </source>
</evidence>
<comment type="function">
    <text evidence="2">Catalyzes an early step in riboflavin biosynthesis, the NADPH-dependent reduction of the ribose side chain of 2,5-diamino-6-ribosylamino-4(3H)-pyrimidinone 5'-phosphate, yielding 2,5-diamino-6-ribitylamino-4(3H)-pyrimidinone 5'-phosphate.</text>
</comment>
<evidence type="ECO:0000256" key="2">
    <source>
        <dbReference type="ARBA" id="ARBA00003555"/>
    </source>
</evidence>
<evidence type="ECO:0000256" key="5">
    <source>
        <dbReference type="ARBA" id="ARBA00012787"/>
    </source>
</evidence>
<dbReference type="SUPFAM" id="SSF53597">
    <property type="entry name" value="Dihydrofolate reductase-like"/>
    <property type="match status" value="1"/>
</dbReference>
<dbReference type="GO" id="GO:0003723">
    <property type="term" value="F:RNA binding"/>
    <property type="evidence" value="ECO:0007669"/>
    <property type="project" value="InterPro"/>
</dbReference>
<dbReference type="GO" id="GO:0160148">
    <property type="term" value="F:tRNA pseudouridine(55) synthase activity"/>
    <property type="evidence" value="ECO:0007669"/>
    <property type="project" value="UniProtKB-EC"/>
</dbReference>
<evidence type="ECO:0000259" key="16">
    <source>
        <dbReference type="Pfam" id="PF01872"/>
    </source>
</evidence>
<evidence type="ECO:0000256" key="13">
    <source>
        <dbReference type="ARBA" id="ARBA00049020"/>
    </source>
</evidence>
<dbReference type="SUPFAM" id="SSF55120">
    <property type="entry name" value="Pseudouridine synthase"/>
    <property type="match status" value="1"/>
</dbReference>
<evidence type="ECO:0000256" key="9">
    <source>
        <dbReference type="ARBA" id="ARBA00023235"/>
    </source>
</evidence>
<dbReference type="OrthoDB" id="9995526at2759"/>
<comment type="caution">
    <text evidence="18">The sequence shown here is derived from an EMBL/GenBank/DDBJ whole genome shotgun (WGS) entry which is preliminary data.</text>
</comment>
<feature type="domain" description="tRNA pseudouridylate synthase B C-terminal" evidence="17">
    <location>
        <begin position="304"/>
        <end position="355"/>
    </location>
</feature>
<dbReference type="InterPro" id="IPR020103">
    <property type="entry name" value="PsdUridine_synth_cat_dom_sf"/>
</dbReference>
<dbReference type="InterPro" id="IPR024072">
    <property type="entry name" value="DHFR-like_dom_sf"/>
</dbReference>
<dbReference type="InterPro" id="IPR032819">
    <property type="entry name" value="TruB_C"/>
</dbReference>
<dbReference type="GO" id="GO:1990481">
    <property type="term" value="P:mRNA pseudouridine synthesis"/>
    <property type="evidence" value="ECO:0007669"/>
    <property type="project" value="TreeGrafter"/>
</dbReference>
<dbReference type="Pfam" id="PF01872">
    <property type="entry name" value="RibD_C"/>
    <property type="match status" value="1"/>
</dbReference>
<dbReference type="EC" id="1.1.1.302" evidence="6"/>
<reference evidence="18 19" key="1">
    <citation type="journal article" date="2013" name="MBio">
        <title>Genome sequencing of the plant pathogen Taphrina deformans, the causal agent of peach leaf curl.</title>
        <authorList>
            <person name="Cisse O.H."/>
            <person name="Almeida J.M.G.C.F."/>
            <person name="Fonseca A."/>
            <person name="Kumar A.A."/>
            <person name="Salojaervi J."/>
            <person name="Overmyer K."/>
            <person name="Hauser P.M."/>
            <person name="Pagni M."/>
        </authorList>
    </citation>
    <scope>NUCLEOTIDE SEQUENCE [LARGE SCALE GENOMIC DNA]</scope>
    <source>
        <strain evidence="19">PYCC 5710 / ATCC 11124 / CBS 356.35 / IMI 108563 / JCM 9778 / NBRC 8474</strain>
    </source>
</reference>
<dbReference type="InterPro" id="IPR002501">
    <property type="entry name" value="PsdUridine_synth_N"/>
</dbReference>
<evidence type="ECO:0000256" key="10">
    <source>
        <dbReference type="ARBA" id="ARBA00030073"/>
    </source>
</evidence>
<dbReference type="Pfam" id="PF16198">
    <property type="entry name" value="TruB_C_2"/>
    <property type="match status" value="1"/>
</dbReference>
<dbReference type="AlphaFoldDB" id="R4X9Y2"/>
<evidence type="ECO:0000259" key="15">
    <source>
        <dbReference type="Pfam" id="PF01509"/>
    </source>
</evidence>
<gene>
    <name evidence="18" type="ORF">TAPDE_000733</name>
</gene>
<dbReference type="PANTHER" id="PTHR13767">
    <property type="entry name" value="TRNA-PSEUDOURIDINE SYNTHASE"/>
    <property type="match status" value="1"/>
</dbReference>
<protein>
    <recommendedName>
        <fullName evidence="7">2,5-diamino-6-ribosylamino-4(3H)-pyrimidinone 5'-phosphate reductase</fullName>
        <ecNumber evidence="6">1.1.1.302</ecNumber>
        <ecNumber evidence="5">5.4.99.25</ecNumber>
    </recommendedName>
    <alternativeName>
        <fullName evidence="11">2,5-diamino-6-(5-phospho-D-ribosylamino)pyrimidin-4(3H)-one reductase</fullName>
    </alternativeName>
    <alternativeName>
        <fullName evidence="10">2,5-diamino-6-ribitylamino-4(3H)-pyrimidinone 5'-phosphate synthase</fullName>
    </alternativeName>
</protein>
<dbReference type="PANTHER" id="PTHR13767:SF2">
    <property type="entry name" value="PSEUDOURIDYLATE SYNTHASE TRUB1"/>
    <property type="match status" value="1"/>
</dbReference>
<evidence type="ECO:0000259" key="17">
    <source>
        <dbReference type="Pfam" id="PF16198"/>
    </source>
</evidence>
<dbReference type="Gene3D" id="3.40.430.10">
    <property type="entry name" value="Dihydrofolate Reductase, subunit A"/>
    <property type="match status" value="1"/>
</dbReference>
<feature type="domain" description="Bacterial bifunctional deaminase-reductase C-terminal" evidence="16">
    <location>
        <begin position="399"/>
        <end position="607"/>
    </location>
</feature>
<dbReference type="HAMAP" id="MF_01080">
    <property type="entry name" value="TruB_bact"/>
    <property type="match status" value="1"/>
</dbReference>
<organism evidence="18 19">
    <name type="scientific">Taphrina deformans (strain PYCC 5710 / ATCC 11124 / CBS 356.35 / IMI 108563 / JCM 9778 / NBRC 8474)</name>
    <name type="common">Peach leaf curl fungus</name>
    <name type="synonym">Lalaria deformans</name>
    <dbReference type="NCBI Taxonomy" id="1097556"/>
    <lineage>
        <taxon>Eukaryota</taxon>
        <taxon>Fungi</taxon>
        <taxon>Dikarya</taxon>
        <taxon>Ascomycota</taxon>
        <taxon>Taphrinomycotina</taxon>
        <taxon>Taphrinomycetes</taxon>
        <taxon>Taphrinales</taxon>
        <taxon>Taphrinaceae</taxon>
        <taxon>Taphrina</taxon>
    </lineage>
</organism>
<dbReference type="VEuPathDB" id="FungiDB:TAPDE_000733"/>
<dbReference type="GO" id="GO:0008703">
    <property type="term" value="F:5-amino-6-(5-phosphoribosylamino)uracil reductase activity"/>
    <property type="evidence" value="ECO:0007669"/>
    <property type="project" value="InterPro"/>
</dbReference>
<dbReference type="GO" id="GO:0009231">
    <property type="term" value="P:riboflavin biosynthetic process"/>
    <property type="evidence" value="ECO:0007669"/>
    <property type="project" value="InterPro"/>
</dbReference>
<evidence type="ECO:0000256" key="12">
    <source>
        <dbReference type="ARBA" id="ARBA00047550"/>
    </source>
</evidence>
<proteinExistence type="inferred from homology"/>
<dbReference type="STRING" id="1097556.R4X9Y2"/>
<comment type="catalytic activity">
    <reaction evidence="12">
        <text>2,5-diamino-6-(1-D-ribitylamino)pyrimidin-4(3H)-one 5'-phosphate + NAD(+) = 2,5-diamino-6-(1-D-ribosylamino)pyrimidin-4(3H)-one 5'-phosphate + NADH + H(+)</text>
        <dbReference type="Rhea" id="RHEA:27274"/>
        <dbReference type="ChEBI" id="CHEBI:15378"/>
        <dbReference type="ChEBI" id="CHEBI:57540"/>
        <dbReference type="ChEBI" id="CHEBI:57945"/>
        <dbReference type="ChEBI" id="CHEBI:58890"/>
        <dbReference type="ChEBI" id="CHEBI:59545"/>
        <dbReference type="EC" id="1.1.1.302"/>
    </reaction>
</comment>
<comment type="catalytic activity">
    <reaction evidence="13">
        <text>2,5-diamino-6-(1-D-ribitylamino)pyrimidin-4(3H)-one 5'-phosphate + NADP(+) = 2,5-diamino-6-(1-D-ribosylamino)pyrimidin-4(3H)-one 5'-phosphate + NADPH + H(+)</text>
        <dbReference type="Rhea" id="RHEA:27278"/>
        <dbReference type="ChEBI" id="CHEBI:15378"/>
        <dbReference type="ChEBI" id="CHEBI:57783"/>
        <dbReference type="ChEBI" id="CHEBI:58349"/>
        <dbReference type="ChEBI" id="CHEBI:58890"/>
        <dbReference type="ChEBI" id="CHEBI:59545"/>
        <dbReference type="EC" id="1.1.1.302"/>
    </reaction>
</comment>
<dbReference type="Proteomes" id="UP000013776">
    <property type="component" value="Unassembled WGS sequence"/>
</dbReference>
<keyword evidence="19" id="KW-1185">Reference proteome</keyword>
<comment type="similarity">
    <text evidence="3">Belongs to the pseudouridine synthase TruB family.</text>
</comment>
<keyword evidence="9" id="KW-0413">Isomerase</keyword>
<dbReference type="EMBL" id="CAHR02000023">
    <property type="protein sequence ID" value="CCG81049.1"/>
    <property type="molecule type" value="Genomic_DNA"/>
</dbReference>
<evidence type="ECO:0000256" key="8">
    <source>
        <dbReference type="ARBA" id="ARBA00022694"/>
    </source>
</evidence>
<dbReference type="Gene3D" id="3.30.2350.10">
    <property type="entry name" value="Pseudouridine synthase"/>
    <property type="match status" value="1"/>
</dbReference>
<dbReference type="GO" id="GO:0005634">
    <property type="term" value="C:nucleus"/>
    <property type="evidence" value="ECO:0007669"/>
    <property type="project" value="TreeGrafter"/>
</dbReference>
<dbReference type="GO" id="GO:0006400">
    <property type="term" value="P:tRNA modification"/>
    <property type="evidence" value="ECO:0007669"/>
    <property type="project" value="TreeGrafter"/>
</dbReference>
<dbReference type="InterPro" id="IPR002734">
    <property type="entry name" value="RibDG_C"/>
</dbReference>
<dbReference type="EC" id="5.4.99.25" evidence="5"/>
<dbReference type="InterPro" id="IPR014780">
    <property type="entry name" value="tRNA_psdUridine_synth_TruB"/>
</dbReference>
<evidence type="ECO:0000256" key="1">
    <source>
        <dbReference type="ARBA" id="ARBA00001166"/>
    </source>
</evidence>